<evidence type="ECO:0000256" key="15">
    <source>
        <dbReference type="PIRSR" id="PIRSR602481-2"/>
    </source>
</evidence>
<evidence type="ECO:0000256" key="14">
    <source>
        <dbReference type="PIRSR" id="PIRSR602481-1"/>
    </source>
</evidence>
<proteinExistence type="inferred from homology"/>
<organism evidence="16 17">
    <name type="scientific">Sulfurospirillum barnesii (strain ATCC 700032 / DSM 10660 / SES-3)</name>
    <dbReference type="NCBI Taxonomy" id="760154"/>
    <lineage>
        <taxon>Bacteria</taxon>
        <taxon>Pseudomonadati</taxon>
        <taxon>Campylobacterota</taxon>
        <taxon>Epsilonproteobacteria</taxon>
        <taxon>Campylobacterales</taxon>
        <taxon>Sulfurospirillaceae</taxon>
        <taxon>Sulfurospirillum</taxon>
    </lineage>
</organism>
<sequence>MHCLVAEEHDSSASFETFYSHFQKITMRLKLRYSNRQEKLLKALFSSTAYLSAFEIQKVLKEVYHTRISLTHLYTLLAFLEKLDLLHVVITPSQNVKQYRLKRSFHQDHLVCIKCGSITPFYHPNIEKEQDEILLQHRFLGIHHTMILYGVCQRCHHE</sequence>
<dbReference type="HOGENOM" id="CLU_096072_3_3_7"/>
<evidence type="ECO:0000256" key="2">
    <source>
        <dbReference type="ARBA" id="ARBA00004496"/>
    </source>
</evidence>
<evidence type="ECO:0000313" key="16">
    <source>
        <dbReference type="EMBL" id="AFL68893.1"/>
    </source>
</evidence>
<comment type="similarity">
    <text evidence="3">Belongs to the Fur family.</text>
</comment>
<dbReference type="SUPFAM" id="SSF46785">
    <property type="entry name" value="Winged helix' DNA-binding domain"/>
    <property type="match status" value="1"/>
</dbReference>
<dbReference type="Pfam" id="PF01475">
    <property type="entry name" value="FUR"/>
    <property type="match status" value="1"/>
</dbReference>
<evidence type="ECO:0000256" key="7">
    <source>
        <dbReference type="ARBA" id="ARBA00022491"/>
    </source>
</evidence>
<dbReference type="PANTHER" id="PTHR33202:SF2">
    <property type="entry name" value="FERRIC UPTAKE REGULATION PROTEIN"/>
    <property type="match status" value="1"/>
</dbReference>
<evidence type="ECO:0000256" key="1">
    <source>
        <dbReference type="ARBA" id="ARBA00002997"/>
    </source>
</evidence>
<dbReference type="eggNOG" id="COG0735">
    <property type="taxonomic scope" value="Bacteria"/>
</dbReference>
<dbReference type="Gene3D" id="1.10.10.10">
    <property type="entry name" value="Winged helix-like DNA-binding domain superfamily/Winged helix DNA-binding domain"/>
    <property type="match status" value="1"/>
</dbReference>
<comment type="cofactor">
    <cofactor evidence="14">
        <name>Zn(2+)</name>
        <dbReference type="ChEBI" id="CHEBI:29105"/>
    </cofactor>
    <text evidence="14">Binds 1 zinc ion per subunit.</text>
</comment>
<evidence type="ECO:0000313" key="17">
    <source>
        <dbReference type="Proteomes" id="UP000006176"/>
    </source>
</evidence>
<dbReference type="Proteomes" id="UP000006176">
    <property type="component" value="Chromosome"/>
</dbReference>
<dbReference type="GO" id="GO:0005829">
    <property type="term" value="C:cytosol"/>
    <property type="evidence" value="ECO:0007669"/>
    <property type="project" value="TreeGrafter"/>
</dbReference>
<keyword evidence="12" id="KW-0238">DNA-binding</keyword>
<feature type="binding site" evidence="15">
    <location>
        <position position="127"/>
    </location>
    <ligand>
        <name>Fe cation</name>
        <dbReference type="ChEBI" id="CHEBI:24875"/>
    </ligand>
</feature>
<feature type="binding site" evidence="15">
    <location>
        <position position="108"/>
    </location>
    <ligand>
        <name>Fe cation</name>
        <dbReference type="ChEBI" id="CHEBI:24875"/>
    </ligand>
</feature>
<dbReference type="KEGG" id="sba:Sulba_1605"/>
<keyword evidence="6" id="KW-0963">Cytoplasm</keyword>
<accession>I3XY69</accession>
<dbReference type="InterPro" id="IPR036388">
    <property type="entry name" value="WH-like_DNA-bd_sf"/>
</dbReference>
<dbReference type="GO" id="GO:0000976">
    <property type="term" value="F:transcription cis-regulatory region binding"/>
    <property type="evidence" value="ECO:0007669"/>
    <property type="project" value="TreeGrafter"/>
</dbReference>
<protein>
    <recommendedName>
        <fullName evidence="5">Ferric uptake regulation protein</fullName>
    </recommendedName>
</protein>
<dbReference type="GO" id="GO:0008270">
    <property type="term" value="F:zinc ion binding"/>
    <property type="evidence" value="ECO:0007669"/>
    <property type="project" value="TreeGrafter"/>
</dbReference>
<gene>
    <name evidence="16" type="ordered locus">Sulba_1605</name>
</gene>
<evidence type="ECO:0000256" key="6">
    <source>
        <dbReference type="ARBA" id="ARBA00022490"/>
    </source>
</evidence>
<dbReference type="InterPro" id="IPR043135">
    <property type="entry name" value="Fur_C"/>
</dbReference>
<evidence type="ECO:0000256" key="13">
    <source>
        <dbReference type="ARBA" id="ARBA00023163"/>
    </source>
</evidence>
<evidence type="ECO:0000256" key="12">
    <source>
        <dbReference type="ARBA" id="ARBA00023125"/>
    </source>
</evidence>
<feature type="binding site" evidence="14">
    <location>
        <position position="112"/>
    </location>
    <ligand>
        <name>Zn(2+)</name>
        <dbReference type="ChEBI" id="CHEBI:29105"/>
    </ligand>
</feature>
<dbReference type="GO" id="GO:0045892">
    <property type="term" value="P:negative regulation of DNA-templated transcription"/>
    <property type="evidence" value="ECO:0007669"/>
    <property type="project" value="TreeGrafter"/>
</dbReference>
<keyword evidence="17" id="KW-1185">Reference proteome</keyword>
<feature type="binding site" evidence="15">
    <location>
        <position position="106"/>
    </location>
    <ligand>
        <name>Fe cation</name>
        <dbReference type="ChEBI" id="CHEBI:24875"/>
    </ligand>
</feature>
<dbReference type="AlphaFoldDB" id="I3XY69"/>
<reference evidence="16 17" key="1">
    <citation type="submission" date="2012-06" db="EMBL/GenBank/DDBJ databases">
        <title>Complete sequence of Sulfurospirillum barnesii SES-3.</title>
        <authorList>
            <consortium name="US DOE Joint Genome Institute"/>
            <person name="Lucas S."/>
            <person name="Han J."/>
            <person name="Lapidus A."/>
            <person name="Cheng J.-F."/>
            <person name="Goodwin L."/>
            <person name="Pitluck S."/>
            <person name="Peters L."/>
            <person name="Ovchinnikova G."/>
            <person name="Lu M."/>
            <person name="Detter J.C."/>
            <person name="Han C."/>
            <person name="Tapia R."/>
            <person name="Land M."/>
            <person name="Hauser L."/>
            <person name="Kyrpides N."/>
            <person name="Ivanova N."/>
            <person name="Pagani I."/>
            <person name="Stolz J."/>
            <person name="Arkin A."/>
            <person name="Dehal P."/>
            <person name="Oremland R."/>
            <person name="Saltikov C."/>
            <person name="Basu P."/>
            <person name="Hollibaugh J."/>
            <person name="Newman D."/>
            <person name="Stolyar S."/>
            <person name="Hazen T."/>
            <person name="Woyke T."/>
        </authorList>
    </citation>
    <scope>NUCLEOTIDE SEQUENCE [LARGE SCALE GENOMIC DNA]</scope>
    <source>
        <strain evidence="17">ATCC 700032 / DSM 10660 / SES-3</strain>
    </source>
</reference>
<comment type="subcellular location">
    <subcellularLocation>
        <location evidence="2">Cytoplasm</location>
    </subcellularLocation>
</comment>
<comment type="subunit">
    <text evidence="4">Homodimer.</text>
</comment>
<dbReference type="InterPro" id="IPR002481">
    <property type="entry name" value="FUR"/>
</dbReference>
<keyword evidence="11" id="KW-0805">Transcription regulation</keyword>
<evidence type="ECO:0000256" key="8">
    <source>
        <dbReference type="ARBA" id="ARBA00022723"/>
    </source>
</evidence>
<keyword evidence="13" id="KW-0804">Transcription</keyword>
<keyword evidence="10 15" id="KW-0408">Iron</keyword>
<keyword evidence="9 14" id="KW-0862">Zinc</keyword>
<dbReference type="EMBL" id="CP003333">
    <property type="protein sequence ID" value="AFL68893.1"/>
    <property type="molecule type" value="Genomic_DNA"/>
</dbReference>
<dbReference type="STRING" id="760154.Sulba_1605"/>
<dbReference type="Gene3D" id="3.30.1490.190">
    <property type="match status" value="1"/>
</dbReference>
<feature type="binding site" evidence="15">
    <location>
        <position position="144"/>
    </location>
    <ligand>
        <name>Fe cation</name>
        <dbReference type="ChEBI" id="CHEBI:24875"/>
    </ligand>
</feature>
<keyword evidence="7" id="KW-0678">Repressor</keyword>
<dbReference type="InterPro" id="IPR036390">
    <property type="entry name" value="WH_DNA-bd_sf"/>
</dbReference>
<evidence type="ECO:0000256" key="10">
    <source>
        <dbReference type="ARBA" id="ARBA00023004"/>
    </source>
</evidence>
<dbReference type="GO" id="GO:0003700">
    <property type="term" value="F:DNA-binding transcription factor activity"/>
    <property type="evidence" value="ECO:0007669"/>
    <property type="project" value="InterPro"/>
</dbReference>
<evidence type="ECO:0000256" key="11">
    <source>
        <dbReference type="ARBA" id="ARBA00023015"/>
    </source>
</evidence>
<feature type="binding site" evidence="14">
    <location>
        <position position="155"/>
    </location>
    <ligand>
        <name>Zn(2+)</name>
        <dbReference type="ChEBI" id="CHEBI:29105"/>
    </ligand>
</feature>
<evidence type="ECO:0000256" key="5">
    <source>
        <dbReference type="ARBA" id="ARBA00020910"/>
    </source>
</evidence>
<keyword evidence="8 14" id="KW-0479">Metal-binding</keyword>
<evidence type="ECO:0000256" key="9">
    <source>
        <dbReference type="ARBA" id="ARBA00022833"/>
    </source>
</evidence>
<feature type="binding site" evidence="14">
    <location>
        <position position="152"/>
    </location>
    <ligand>
        <name>Zn(2+)</name>
        <dbReference type="ChEBI" id="CHEBI:29105"/>
    </ligand>
</feature>
<comment type="function">
    <text evidence="1">Acts as a global negative controlling element, employing Fe(2+) as a cofactor to bind the operator of the repressed genes.</text>
</comment>
<evidence type="ECO:0000256" key="3">
    <source>
        <dbReference type="ARBA" id="ARBA00007957"/>
    </source>
</evidence>
<evidence type="ECO:0000256" key="4">
    <source>
        <dbReference type="ARBA" id="ARBA00011738"/>
    </source>
</evidence>
<feature type="binding site" evidence="14">
    <location>
        <position position="115"/>
    </location>
    <ligand>
        <name>Zn(2+)</name>
        <dbReference type="ChEBI" id="CHEBI:29105"/>
    </ligand>
</feature>
<dbReference type="PATRIC" id="fig|760154.4.peg.1608"/>
<name>I3XY69_SULBS</name>
<dbReference type="GO" id="GO:1900705">
    <property type="term" value="P:negative regulation of siderophore biosynthetic process"/>
    <property type="evidence" value="ECO:0007669"/>
    <property type="project" value="TreeGrafter"/>
</dbReference>
<dbReference type="PANTHER" id="PTHR33202">
    <property type="entry name" value="ZINC UPTAKE REGULATION PROTEIN"/>
    <property type="match status" value="1"/>
</dbReference>
<comment type="cofactor">
    <cofactor evidence="15">
        <name>Mn(2+)</name>
        <dbReference type="ChEBI" id="CHEBI:29035"/>
    </cofactor>
    <cofactor evidence="15">
        <name>Fe(2+)</name>
        <dbReference type="ChEBI" id="CHEBI:29033"/>
    </cofactor>
    <text evidence="15">Binds 1 Mn(2+) or Fe(2+) ion per subunit.</text>
</comment>